<protein>
    <submittedName>
        <fullName evidence="2">Uncharacterized protein</fullName>
    </submittedName>
</protein>
<sequence>MKYLLFALIFISTPSSFAAPSWYPLPKEAYQFGNLYPEAQRLLYAFDYGHALVYERLIHNKGEIKNPRAFEKQILSDIQSILKNPPNVKVDEDDIAPEYVYTFPLMVSAFDWSHMLHQFVLDAMAIRKDGEPFNHRVNEIFAQYKANKALAITDVCKTMLFMDGHYFSKEFRRNYPSFNLLIWSYHWFQIRLYEDLMLPTKAQRDLAVQKTVNQFWQLISDLPDSAEFDMMPETRIEAPQFSKAFPLIAASFDNNHMLHDIVSDILTSSKVAPENMRKVGIEYGRMALDPLAFKSNKCLAYP</sequence>
<proteinExistence type="predicted"/>
<gene>
    <name evidence="2" type="ORF">MNR06_00155</name>
</gene>
<dbReference type="EMBL" id="CP093442">
    <property type="protein sequence ID" value="UOF01365.1"/>
    <property type="molecule type" value="Genomic_DNA"/>
</dbReference>
<accession>A0ABY4C8V3</accession>
<keyword evidence="3" id="KW-1185">Reference proteome</keyword>
<evidence type="ECO:0000313" key="3">
    <source>
        <dbReference type="Proteomes" id="UP000830116"/>
    </source>
</evidence>
<keyword evidence="1" id="KW-0732">Signal</keyword>
<reference evidence="2" key="1">
    <citation type="submission" date="2022-03" db="EMBL/GenBank/DDBJ databases">
        <title>Genome Identification and Characterization of new species Bdellovibrio reynosense LBG001 sp. nov. from a Mexico soil sample.</title>
        <authorList>
            <person name="Camilli A."/>
            <person name="Ajao Y."/>
            <person name="Guo X."/>
        </authorList>
    </citation>
    <scope>NUCLEOTIDE SEQUENCE</scope>
    <source>
        <strain evidence="2">LBG001</strain>
    </source>
</reference>
<feature type="chain" id="PRO_5045503739" evidence="1">
    <location>
        <begin position="19"/>
        <end position="302"/>
    </location>
</feature>
<organism evidence="2 3">
    <name type="scientific">Bdellovibrio reynosensis</name>
    <dbReference type="NCBI Taxonomy" id="2835041"/>
    <lineage>
        <taxon>Bacteria</taxon>
        <taxon>Pseudomonadati</taxon>
        <taxon>Bdellovibrionota</taxon>
        <taxon>Bdellovibrionia</taxon>
        <taxon>Bdellovibrionales</taxon>
        <taxon>Pseudobdellovibrionaceae</taxon>
        <taxon>Bdellovibrio</taxon>
    </lineage>
</organism>
<dbReference type="Proteomes" id="UP000830116">
    <property type="component" value="Chromosome"/>
</dbReference>
<evidence type="ECO:0000313" key="2">
    <source>
        <dbReference type="EMBL" id="UOF01365.1"/>
    </source>
</evidence>
<evidence type="ECO:0000256" key="1">
    <source>
        <dbReference type="SAM" id="SignalP"/>
    </source>
</evidence>
<feature type="signal peptide" evidence="1">
    <location>
        <begin position="1"/>
        <end position="18"/>
    </location>
</feature>
<dbReference type="RefSeq" id="WP_243537805.1">
    <property type="nucleotide sequence ID" value="NZ_CP093442.1"/>
</dbReference>
<name>A0ABY4C8V3_9BACT</name>